<name>A0ABS8CN65_9RHOB</name>
<reference evidence="1 2" key="1">
    <citation type="submission" date="2020-07" db="EMBL/GenBank/DDBJ databases">
        <title>Pseudogemmobacter sp. nov., isolated from poultry manure in Taiwan.</title>
        <authorList>
            <person name="Lin S.-Y."/>
            <person name="Tang Y.-S."/>
            <person name="Young C.-C."/>
        </authorList>
    </citation>
    <scope>NUCLEOTIDE SEQUENCE [LARGE SCALE GENOMIC DNA]</scope>
    <source>
        <strain evidence="1 2">CC-YST710</strain>
    </source>
</reference>
<protein>
    <submittedName>
        <fullName evidence="1">FlaF protein</fullName>
    </submittedName>
</protein>
<evidence type="ECO:0000313" key="2">
    <source>
        <dbReference type="Proteomes" id="UP001198571"/>
    </source>
</evidence>
<dbReference type="Proteomes" id="UP001198571">
    <property type="component" value="Unassembled WGS sequence"/>
</dbReference>
<dbReference type="Pfam" id="PF07309">
    <property type="entry name" value="FlaF"/>
    <property type="match status" value="1"/>
</dbReference>
<proteinExistence type="predicted"/>
<accession>A0ABS8CN65</accession>
<dbReference type="InterPro" id="IPR010845">
    <property type="entry name" value="FlaF"/>
</dbReference>
<sequence length="132" mass="14234">MSISAYKRTIRSSETPREIERQIFSRITAALASSARSYDEAEGPARMQILAGTLQPALAENIRLWSLLRRDLSAENNQLPAALRAQLISLALFVERQTTAILRGEGSVSSLVALNNAMIGGLAGLPPETEAA</sequence>
<organism evidence="1 2">
    <name type="scientific">Pseudogemmobacter faecipullorum</name>
    <dbReference type="NCBI Taxonomy" id="2755041"/>
    <lineage>
        <taxon>Bacteria</taxon>
        <taxon>Pseudomonadati</taxon>
        <taxon>Pseudomonadota</taxon>
        <taxon>Alphaproteobacteria</taxon>
        <taxon>Rhodobacterales</taxon>
        <taxon>Paracoccaceae</taxon>
        <taxon>Pseudogemmobacter</taxon>
    </lineage>
</organism>
<keyword evidence="2" id="KW-1185">Reference proteome</keyword>
<evidence type="ECO:0000313" key="1">
    <source>
        <dbReference type="EMBL" id="MCB5410842.1"/>
    </source>
</evidence>
<comment type="caution">
    <text evidence="1">The sequence shown here is derived from an EMBL/GenBank/DDBJ whole genome shotgun (WGS) entry which is preliminary data.</text>
</comment>
<dbReference type="EMBL" id="JACDXX010000011">
    <property type="protein sequence ID" value="MCB5410842.1"/>
    <property type="molecule type" value="Genomic_DNA"/>
</dbReference>
<dbReference type="RefSeq" id="WP_226936091.1">
    <property type="nucleotide sequence ID" value="NZ_JACDXX010000011.1"/>
</dbReference>
<gene>
    <name evidence="1" type="ORF">H0485_12635</name>
</gene>